<reference evidence="2 3" key="1">
    <citation type="submission" date="2016-02" db="EMBL/GenBank/DDBJ databases">
        <title>Comparative analysis of three nematocidal Bacillus thuringiensis strains.</title>
        <authorList>
            <person name="Hollensteiner J."/>
            <person name="Kloesener M."/>
            <person name="Bunk B."/>
            <person name="Sproeer C."/>
            <person name="Rosenstiel P."/>
            <person name="Schulte-Iserlohe R."/>
            <person name="Schulenburg H."/>
            <person name="Liesegang H."/>
        </authorList>
    </citation>
    <scope>NUCLEOTIDE SEQUENCE [LARGE SCALE GENOMIC DNA]</scope>
    <source>
        <strain evidence="2 3">Bt18247</strain>
        <plasmid evidence="2 3">p113275</plasmid>
        <plasmid evidence="1 3">p174778</plasmid>
    </source>
</reference>
<dbReference type="Proteomes" id="UP000192743">
    <property type="component" value="Plasmid p174778"/>
</dbReference>
<name>A0A9W3XC68_BACTU</name>
<geneLocation type="plasmid" evidence="2 3">
    <name>p113275</name>
</geneLocation>
<protein>
    <submittedName>
        <fullName evidence="2">Uncharacterized protein</fullName>
    </submittedName>
</protein>
<dbReference type="EMBL" id="CP015251">
    <property type="protein sequence ID" value="AOM14186.1"/>
    <property type="molecule type" value="Genomic_DNA"/>
</dbReference>
<dbReference type="AlphaFoldDB" id="A0A9W3XC68"/>
<evidence type="ECO:0000313" key="1">
    <source>
        <dbReference type="EMBL" id="AOM14186.1"/>
    </source>
</evidence>
<sequence>MSSSFFSFIRHNKDNVDSKLSAQNWINCITYLSEMSTKPKSIAEWFVTVFGANTDITENDFEDIYNFKQLNNILHPYHRLNHVMKIDKIYQMWTATFSLKNLGREIIQYTHALNSVYKSEIMPIIETDKEDNIFENEYRSLLINFATHASLYSLNGKNILANIQDLTAIISSVEETNLVTLNRFKQYMQNVKITDSTITNFLNSILVYLETDVEKMKKNIIKEKDFLIKTIELWVFGLDNLERRLLKNSNYILDFSNVDSTLELAIHIEDEIDIWKEVEEKVSIFLTNWENYLQLP</sequence>
<organism evidence="2 3">
    <name type="scientific">Bacillus thuringiensis Bt18247</name>
    <dbReference type="NCBI Taxonomy" id="1423143"/>
    <lineage>
        <taxon>Bacteria</taxon>
        <taxon>Bacillati</taxon>
        <taxon>Bacillota</taxon>
        <taxon>Bacilli</taxon>
        <taxon>Bacillales</taxon>
        <taxon>Bacillaceae</taxon>
        <taxon>Bacillus</taxon>
        <taxon>Bacillus cereus group</taxon>
    </lineage>
</organism>
<dbReference type="Proteomes" id="UP000192743">
    <property type="component" value="Plasmid p113275"/>
</dbReference>
<keyword evidence="2" id="KW-0614">Plasmid</keyword>
<dbReference type="RefSeq" id="WP_069356676.1">
    <property type="nucleotide sequence ID" value="NZ_CP015251.1"/>
</dbReference>
<evidence type="ECO:0000313" key="2">
    <source>
        <dbReference type="EMBL" id="AOM14570.1"/>
    </source>
</evidence>
<proteinExistence type="predicted"/>
<dbReference type="EMBL" id="CP015253">
    <property type="protein sequence ID" value="AOM14570.1"/>
    <property type="molecule type" value="Genomic_DNA"/>
</dbReference>
<gene>
    <name evidence="1" type="ORF">BTI247_58540</name>
    <name evidence="2" type="ORF">BTI247_62400</name>
</gene>
<geneLocation type="plasmid" evidence="1 3">
    <name>p174778</name>
</geneLocation>
<accession>A0A9W3XC68</accession>
<evidence type="ECO:0000313" key="3">
    <source>
        <dbReference type="Proteomes" id="UP000192743"/>
    </source>
</evidence>